<proteinExistence type="predicted"/>
<reference evidence="1" key="1">
    <citation type="submission" date="2018-05" db="EMBL/GenBank/DDBJ databases">
        <authorList>
            <person name="Lanie J.A."/>
            <person name="Ng W.-L."/>
            <person name="Kazmierczak K.M."/>
            <person name="Andrzejewski T.M."/>
            <person name="Davidsen T.M."/>
            <person name="Wayne K.J."/>
            <person name="Tettelin H."/>
            <person name="Glass J.I."/>
            <person name="Rusch D."/>
            <person name="Podicherti R."/>
            <person name="Tsui H.-C.T."/>
            <person name="Winkler M.E."/>
        </authorList>
    </citation>
    <scope>NUCLEOTIDE SEQUENCE</scope>
</reference>
<organism evidence="1">
    <name type="scientific">marine metagenome</name>
    <dbReference type="NCBI Taxonomy" id="408172"/>
    <lineage>
        <taxon>unclassified sequences</taxon>
        <taxon>metagenomes</taxon>
        <taxon>ecological metagenomes</taxon>
    </lineage>
</organism>
<protein>
    <submittedName>
        <fullName evidence="1">Uncharacterized protein</fullName>
    </submittedName>
</protein>
<dbReference type="AlphaFoldDB" id="A0A381X0K0"/>
<sequence>MITTDDFSINIESPLKMDLVTHMTPRGIAESLNLTRWMQPFSEQKTFEVDMAQVVTIASASVGLSQYYKYVLKKVDDADMLPEENVSYEEVRHRIEAADDPSNDEVSDEILDELLDISDTIH</sequence>
<dbReference type="Gene3D" id="2.30.30.100">
    <property type="match status" value="1"/>
</dbReference>
<gene>
    <name evidence="1" type="ORF">METZ01_LOCUS111163</name>
</gene>
<accession>A0A381X0K0</accession>
<dbReference type="EMBL" id="UINC01013508">
    <property type="protein sequence ID" value="SVA58309.1"/>
    <property type="molecule type" value="Genomic_DNA"/>
</dbReference>
<name>A0A381X0K0_9ZZZZ</name>
<evidence type="ECO:0000313" key="1">
    <source>
        <dbReference type="EMBL" id="SVA58309.1"/>
    </source>
</evidence>